<accession>A0A251V0P7</accession>
<dbReference type="AlphaFoldDB" id="A0A251V0P7"/>
<evidence type="ECO:0000313" key="2">
    <source>
        <dbReference type="EMBL" id="KAF5810732.1"/>
    </source>
</evidence>
<name>A0A251V0P7_HELAN</name>
<reference evidence="3" key="2">
    <citation type="submission" date="2017-02" db="EMBL/GenBank/DDBJ databases">
        <title>Sunflower complete genome.</title>
        <authorList>
            <person name="Langlade N."/>
            <person name="Munos S."/>
        </authorList>
    </citation>
    <scope>NUCLEOTIDE SEQUENCE [LARGE SCALE GENOMIC DNA]</scope>
    <source>
        <tissue evidence="3">Leaves</tissue>
    </source>
</reference>
<dbReference type="Gramene" id="mRNA:HanXRQr2_Chr04g0173091">
    <property type="protein sequence ID" value="mRNA:HanXRQr2_Chr04g0173091"/>
    <property type="gene ID" value="HanXRQr2_Chr04g0173091"/>
</dbReference>
<organism evidence="3 4">
    <name type="scientific">Helianthus annuus</name>
    <name type="common">Common sunflower</name>
    <dbReference type="NCBI Taxonomy" id="4232"/>
    <lineage>
        <taxon>Eukaryota</taxon>
        <taxon>Viridiplantae</taxon>
        <taxon>Streptophyta</taxon>
        <taxon>Embryophyta</taxon>
        <taxon>Tracheophyta</taxon>
        <taxon>Spermatophyta</taxon>
        <taxon>Magnoliopsida</taxon>
        <taxon>eudicotyledons</taxon>
        <taxon>Gunneridae</taxon>
        <taxon>Pentapetalae</taxon>
        <taxon>asterids</taxon>
        <taxon>campanulids</taxon>
        <taxon>Asterales</taxon>
        <taxon>Asteraceae</taxon>
        <taxon>Asteroideae</taxon>
        <taxon>Heliantheae alliance</taxon>
        <taxon>Heliantheae</taxon>
        <taxon>Helianthus</taxon>
    </lineage>
</organism>
<sequence length="115" mass="13348">MEKTIMPLFILQKRTEPPLGSHFFFPNLFRAITKPLAFSDPIPCSTSLTNYLLNPQVSLERKRSRRKIHIAGKTIRRRRPNRSLAGTRRRCRNLPEDPTRWRSSSQAGTADLRFG</sequence>
<evidence type="ECO:0000313" key="4">
    <source>
        <dbReference type="Proteomes" id="UP000215914"/>
    </source>
</evidence>
<dbReference type="InParanoid" id="A0A251V0P7"/>
<proteinExistence type="predicted"/>
<reference evidence="2" key="3">
    <citation type="submission" date="2020-06" db="EMBL/GenBank/DDBJ databases">
        <title>Helianthus annuus Genome sequencing and assembly Release 2.</title>
        <authorList>
            <person name="Gouzy J."/>
            <person name="Langlade N."/>
            <person name="Munos S."/>
        </authorList>
    </citation>
    <scope>NUCLEOTIDE SEQUENCE</scope>
    <source>
        <tissue evidence="2">Leaves</tissue>
    </source>
</reference>
<feature type="compositionally biased region" description="Basic residues" evidence="1">
    <location>
        <begin position="69"/>
        <end position="92"/>
    </location>
</feature>
<evidence type="ECO:0000313" key="3">
    <source>
        <dbReference type="EMBL" id="OTG28843.1"/>
    </source>
</evidence>
<dbReference type="EMBL" id="CM007893">
    <property type="protein sequence ID" value="OTG28843.1"/>
    <property type="molecule type" value="Genomic_DNA"/>
</dbReference>
<dbReference type="EMBL" id="MNCJ02000319">
    <property type="protein sequence ID" value="KAF5810732.1"/>
    <property type="molecule type" value="Genomic_DNA"/>
</dbReference>
<gene>
    <name evidence="3" type="ORF">HannXRQ_Chr04g0115741</name>
    <name evidence="2" type="ORF">HanXRQr2_Chr04g0173091</name>
</gene>
<dbReference type="Proteomes" id="UP000215914">
    <property type="component" value="Chromosome 4"/>
</dbReference>
<reference evidence="2 4" key="1">
    <citation type="journal article" date="2017" name="Nature">
        <title>The sunflower genome provides insights into oil metabolism, flowering and Asterid evolution.</title>
        <authorList>
            <person name="Badouin H."/>
            <person name="Gouzy J."/>
            <person name="Grassa C.J."/>
            <person name="Murat F."/>
            <person name="Staton S.E."/>
            <person name="Cottret L."/>
            <person name="Lelandais-Briere C."/>
            <person name="Owens G.L."/>
            <person name="Carrere S."/>
            <person name="Mayjonade B."/>
            <person name="Legrand L."/>
            <person name="Gill N."/>
            <person name="Kane N.C."/>
            <person name="Bowers J.E."/>
            <person name="Hubner S."/>
            <person name="Bellec A."/>
            <person name="Berard A."/>
            <person name="Berges H."/>
            <person name="Blanchet N."/>
            <person name="Boniface M.C."/>
            <person name="Brunel D."/>
            <person name="Catrice O."/>
            <person name="Chaidir N."/>
            <person name="Claudel C."/>
            <person name="Donnadieu C."/>
            <person name="Faraut T."/>
            <person name="Fievet G."/>
            <person name="Helmstetter N."/>
            <person name="King M."/>
            <person name="Knapp S.J."/>
            <person name="Lai Z."/>
            <person name="Le Paslier M.C."/>
            <person name="Lippi Y."/>
            <person name="Lorenzon L."/>
            <person name="Mandel J.R."/>
            <person name="Marage G."/>
            <person name="Marchand G."/>
            <person name="Marquand E."/>
            <person name="Bret-Mestries E."/>
            <person name="Morien E."/>
            <person name="Nambeesan S."/>
            <person name="Nguyen T."/>
            <person name="Pegot-Espagnet P."/>
            <person name="Pouilly N."/>
            <person name="Raftis F."/>
            <person name="Sallet E."/>
            <person name="Schiex T."/>
            <person name="Thomas J."/>
            <person name="Vandecasteele C."/>
            <person name="Vares D."/>
            <person name="Vear F."/>
            <person name="Vautrin S."/>
            <person name="Crespi M."/>
            <person name="Mangin B."/>
            <person name="Burke J.M."/>
            <person name="Salse J."/>
            <person name="Munos S."/>
            <person name="Vincourt P."/>
            <person name="Rieseberg L.H."/>
            <person name="Langlade N.B."/>
        </authorList>
    </citation>
    <scope>NUCLEOTIDE SEQUENCE [LARGE SCALE GENOMIC DNA]</scope>
    <source>
        <strain evidence="4">cv. SF193</strain>
        <tissue evidence="2">Leaves</tissue>
    </source>
</reference>
<evidence type="ECO:0000256" key="1">
    <source>
        <dbReference type="SAM" id="MobiDB-lite"/>
    </source>
</evidence>
<keyword evidence="4" id="KW-1185">Reference proteome</keyword>
<feature type="region of interest" description="Disordered" evidence="1">
    <location>
        <begin position="69"/>
        <end position="115"/>
    </location>
</feature>
<protein>
    <submittedName>
        <fullName evidence="3">Uncharacterized protein</fullName>
    </submittedName>
</protein>